<accession>A0A2W7MLT5</accession>
<dbReference type="InterPro" id="IPR058600">
    <property type="entry name" value="YhjD-like"/>
</dbReference>
<dbReference type="EMBL" id="QKZI01000003">
    <property type="protein sequence ID" value="PZX04897.1"/>
    <property type="molecule type" value="Genomic_DNA"/>
</dbReference>
<gene>
    <name evidence="1" type="ORF">C7437_103148</name>
</gene>
<name>A0A2W7MLT5_9BACI</name>
<sequence>MFTEYVFFHGGYEEHRRYLNVRLRNRVKELLSIYFAIVEKVF</sequence>
<dbReference type="Pfam" id="PF26325">
    <property type="entry name" value="YhjD"/>
    <property type="match status" value="1"/>
</dbReference>
<organism evidence="1 2">
    <name type="scientific">Psychrobacillus insolitus</name>
    <dbReference type="NCBI Taxonomy" id="1461"/>
    <lineage>
        <taxon>Bacteria</taxon>
        <taxon>Bacillati</taxon>
        <taxon>Bacillota</taxon>
        <taxon>Bacilli</taxon>
        <taxon>Bacillales</taxon>
        <taxon>Bacillaceae</taxon>
        <taxon>Psychrobacillus</taxon>
    </lineage>
</organism>
<evidence type="ECO:0000313" key="1">
    <source>
        <dbReference type="EMBL" id="PZX04897.1"/>
    </source>
</evidence>
<comment type="caution">
    <text evidence="1">The sequence shown here is derived from an EMBL/GenBank/DDBJ whole genome shotgun (WGS) entry which is preliminary data.</text>
</comment>
<reference evidence="1 2" key="1">
    <citation type="submission" date="2018-06" db="EMBL/GenBank/DDBJ databases">
        <title>Genomic Encyclopedia of Type Strains, Phase IV (KMG-IV): sequencing the most valuable type-strain genomes for metagenomic binning, comparative biology and taxonomic classification.</title>
        <authorList>
            <person name="Goeker M."/>
        </authorList>
    </citation>
    <scope>NUCLEOTIDE SEQUENCE [LARGE SCALE GENOMIC DNA]</scope>
    <source>
        <strain evidence="1 2">DSM 5</strain>
    </source>
</reference>
<proteinExistence type="predicted"/>
<dbReference type="RefSeq" id="WP_342767789.1">
    <property type="nucleotide sequence ID" value="NZ_QKZI01000003.1"/>
</dbReference>
<protein>
    <submittedName>
        <fullName evidence="1">Uncharacterized protein</fullName>
    </submittedName>
</protein>
<keyword evidence="2" id="KW-1185">Reference proteome</keyword>
<dbReference type="AlphaFoldDB" id="A0A2W7MLT5"/>
<evidence type="ECO:0000313" key="2">
    <source>
        <dbReference type="Proteomes" id="UP000248646"/>
    </source>
</evidence>
<dbReference type="Proteomes" id="UP000248646">
    <property type="component" value="Unassembled WGS sequence"/>
</dbReference>